<dbReference type="GO" id="GO:0015074">
    <property type="term" value="P:DNA integration"/>
    <property type="evidence" value="ECO:0007669"/>
    <property type="project" value="InterPro"/>
</dbReference>
<evidence type="ECO:0000313" key="3">
    <source>
        <dbReference type="Proteomes" id="UP001172457"/>
    </source>
</evidence>
<feature type="domain" description="Integrase catalytic" evidence="1">
    <location>
        <begin position="1"/>
        <end position="135"/>
    </location>
</feature>
<gene>
    <name evidence="2" type="ORF">OSB04_un000443</name>
</gene>
<reference evidence="2" key="1">
    <citation type="submission" date="2023-03" db="EMBL/GenBank/DDBJ databases">
        <title>Chromosome-scale reference genome and RAD-based genetic map of yellow starthistle (Centaurea solstitialis) reveal putative structural variation and QTLs associated with invader traits.</title>
        <authorList>
            <person name="Reatini B."/>
            <person name="Cang F.A."/>
            <person name="Jiang Q."/>
            <person name="Mckibben M.T.W."/>
            <person name="Barker M.S."/>
            <person name="Rieseberg L.H."/>
            <person name="Dlugosch K.M."/>
        </authorList>
    </citation>
    <scope>NUCLEOTIDE SEQUENCE</scope>
    <source>
        <strain evidence="2">CAN-66</strain>
        <tissue evidence="2">Leaf</tissue>
    </source>
</reference>
<dbReference type="GO" id="GO:0003676">
    <property type="term" value="F:nucleic acid binding"/>
    <property type="evidence" value="ECO:0007669"/>
    <property type="project" value="InterPro"/>
</dbReference>
<organism evidence="2 3">
    <name type="scientific">Centaurea solstitialis</name>
    <name type="common">yellow star-thistle</name>
    <dbReference type="NCBI Taxonomy" id="347529"/>
    <lineage>
        <taxon>Eukaryota</taxon>
        <taxon>Viridiplantae</taxon>
        <taxon>Streptophyta</taxon>
        <taxon>Embryophyta</taxon>
        <taxon>Tracheophyta</taxon>
        <taxon>Spermatophyta</taxon>
        <taxon>Magnoliopsida</taxon>
        <taxon>eudicotyledons</taxon>
        <taxon>Gunneridae</taxon>
        <taxon>Pentapetalae</taxon>
        <taxon>asterids</taxon>
        <taxon>campanulids</taxon>
        <taxon>Asterales</taxon>
        <taxon>Asteraceae</taxon>
        <taxon>Carduoideae</taxon>
        <taxon>Cardueae</taxon>
        <taxon>Centaureinae</taxon>
        <taxon>Centaurea</taxon>
    </lineage>
</organism>
<comment type="caution">
    <text evidence="2">The sequence shown here is derived from an EMBL/GenBank/DDBJ whole genome shotgun (WGS) entry which is preliminary data.</text>
</comment>
<dbReference type="PANTHER" id="PTHR46148:SF59">
    <property type="entry name" value="NUCLEOTIDYLTRANSFERASE, RIBONUCLEASE H"/>
    <property type="match status" value="1"/>
</dbReference>
<dbReference type="Proteomes" id="UP001172457">
    <property type="component" value="Unassembled WGS sequence"/>
</dbReference>
<dbReference type="SUPFAM" id="SSF53098">
    <property type="entry name" value="Ribonuclease H-like"/>
    <property type="match status" value="1"/>
</dbReference>
<dbReference type="Pfam" id="PF24626">
    <property type="entry name" value="SH3_Tf2-1"/>
    <property type="match status" value="1"/>
</dbReference>
<dbReference type="PROSITE" id="PS50994">
    <property type="entry name" value="INTEGRASE"/>
    <property type="match status" value="1"/>
</dbReference>
<accession>A0AA38S5Y1</accession>
<dbReference type="Gene3D" id="3.30.420.10">
    <property type="entry name" value="Ribonuclease H-like superfamily/Ribonuclease H"/>
    <property type="match status" value="1"/>
</dbReference>
<dbReference type="EMBL" id="JARYMX010000028">
    <property type="protein sequence ID" value="KAJ9536383.1"/>
    <property type="molecule type" value="Genomic_DNA"/>
</dbReference>
<evidence type="ECO:0000313" key="2">
    <source>
        <dbReference type="EMBL" id="KAJ9536383.1"/>
    </source>
</evidence>
<evidence type="ECO:0000259" key="1">
    <source>
        <dbReference type="PROSITE" id="PS50994"/>
    </source>
</evidence>
<dbReference type="InterPro" id="IPR036397">
    <property type="entry name" value="RNaseH_sf"/>
</dbReference>
<keyword evidence="3" id="KW-1185">Reference proteome</keyword>
<protein>
    <recommendedName>
        <fullName evidence="1">Integrase catalytic domain-containing protein</fullName>
    </recommendedName>
</protein>
<dbReference type="InterPro" id="IPR012337">
    <property type="entry name" value="RNaseH-like_sf"/>
</dbReference>
<dbReference type="InterPro" id="IPR056924">
    <property type="entry name" value="SH3_Tf2-1"/>
</dbReference>
<dbReference type="InterPro" id="IPR001584">
    <property type="entry name" value="Integrase_cat-core"/>
</dbReference>
<proteinExistence type="predicted"/>
<dbReference type="PANTHER" id="PTHR46148">
    <property type="entry name" value="CHROMO DOMAIN-CONTAINING PROTEIN"/>
    <property type="match status" value="1"/>
</dbReference>
<name>A0AA38S5Y1_9ASTR</name>
<sequence length="274" mass="31332">MDSWGSPYEISALFLPIQEDFSIDRLAQLYVNKIVMRHGLPVSIISDKDSRFISRFWQSLNKAMGTKLDLSTLYQPQTDGQIEGTIQTLKDMLCACVMEFGGSWHNHLPLTEFFYNNSYHTNILCAPYEVPYGCKCRSQLSLLEVGERQLTRKGKLSSRFIGSFEMQKQVGLVAYKLEIPLELSALHDTFHVSNLKKCLSEEAVVLPLEVVQINERFHITEEPIEILDQEIKQLTIDKVRWNSSHGPEITGEREALIKSKHPLLLKKKYLGSGK</sequence>
<dbReference type="AlphaFoldDB" id="A0AA38S5Y1"/>